<evidence type="ECO:0000313" key="3">
    <source>
        <dbReference type="Proteomes" id="UP000192578"/>
    </source>
</evidence>
<protein>
    <submittedName>
        <fullName evidence="2">Uncharacterized protein</fullName>
    </submittedName>
</protein>
<feature type="region of interest" description="Disordered" evidence="1">
    <location>
        <begin position="1"/>
        <end position="30"/>
    </location>
</feature>
<organism evidence="2 3">
    <name type="scientific">Hypsibius exemplaris</name>
    <name type="common">Freshwater tardigrade</name>
    <dbReference type="NCBI Taxonomy" id="2072580"/>
    <lineage>
        <taxon>Eukaryota</taxon>
        <taxon>Metazoa</taxon>
        <taxon>Ecdysozoa</taxon>
        <taxon>Tardigrada</taxon>
        <taxon>Eutardigrada</taxon>
        <taxon>Parachela</taxon>
        <taxon>Hypsibioidea</taxon>
        <taxon>Hypsibiidae</taxon>
        <taxon>Hypsibius</taxon>
    </lineage>
</organism>
<keyword evidence="3" id="KW-1185">Reference proteome</keyword>
<accession>A0A9X6RNL7</accession>
<evidence type="ECO:0000313" key="2">
    <source>
        <dbReference type="EMBL" id="OWA54709.1"/>
    </source>
</evidence>
<dbReference type="EMBL" id="MTYJ01000446">
    <property type="protein sequence ID" value="OWA54709.1"/>
    <property type="molecule type" value="Genomic_DNA"/>
</dbReference>
<feature type="non-terminal residue" evidence="2">
    <location>
        <position position="91"/>
    </location>
</feature>
<gene>
    <name evidence="2" type="ORF">BV898_19110</name>
</gene>
<reference evidence="3" key="1">
    <citation type="submission" date="2017-01" db="EMBL/GenBank/DDBJ databases">
        <title>Comparative genomics of anhydrobiosis in the tardigrade Hypsibius dujardini.</title>
        <authorList>
            <person name="Yoshida Y."/>
            <person name="Koutsovoulos G."/>
            <person name="Laetsch D."/>
            <person name="Stevens L."/>
            <person name="Kumar S."/>
            <person name="Horikawa D."/>
            <person name="Ishino K."/>
            <person name="Komine S."/>
            <person name="Tomita M."/>
            <person name="Blaxter M."/>
            <person name="Arakawa K."/>
        </authorList>
    </citation>
    <scope>NUCLEOTIDE SEQUENCE [LARGE SCALE GENOMIC DNA]</scope>
    <source>
        <strain evidence="3">Z151</strain>
    </source>
</reference>
<evidence type="ECO:0000256" key="1">
    <source>
        <dbReference type="SAM" id="MobiDB-lite"/>
    </source>
</evidence>
<dbReference type="AlphaFoldDB" id="A0A9X6RNL7"/>
<dbReference type="Proteomes" id="UP000192578">
    <property type="component" value="Unassembled WGS sequence"/>
</dbReference>
<name>A0A9X6RNL7_HYPEX</name>
<comment type="caution">
    <text evidence="2">The sequence shown here is derived from an EMBL/GenBank/DDBJ whole genome shotgun (WGS) entry which is preliminary data.</text>
</comment>
<sequence>MDLVFDRRVATASADQAGHRPMERWPNLGAAPVTECPRRVGSRIAPPMAAPTVGFEMRAGAPEKTGRAERLPQDLVVDWLEYTEPHSDIPP</sequence>
<proteinExistence type="predicted"/>